<protein>
    <submittedName>
        <fullName evidence="1">Uncharacterized protein</fullName>
    </submittedName>
</protein>
<dbReference type="AlphaFoldDB" id="A0A6V7V6U5"/>
<sequence length="55" mass="6741">MPKSWNLYGLGILFWPRPFFLFHYQSNLICTDRFAFFLPRFHSIFFVACETLIKY</sequence>
<evidence type="ECO:0000313" key="1">
    <source>
        <dbReference type="EMBL" id="CAD2170522.1"/>
    </source>
</evidence>
<comment type="caution">
    <text evidence="1">The sequence shown here is derived from an EMBL/GenBank/DDBJ whole genome shotgun (WGS) entry which is preliminary data.</text>
</comment>
<evidence type="ECO:0000313" key="2">
    <source>
        <dbReference type="Proteomes" id="UP000580250"/>
    </source>
</evidence>
<accession>A0A6V7V6U5</accession>
<name>A0A6V7V6U5_MELEN</name>
<gene>
    <name evidence="1" type="ORF">MENT_LOCUS21936</name>
</gene>
<dbReference type="Proteomes" id="UP000580250">
    <property type="component" value="Unassembled WGS sequence"/>
</dbReference>
<dbReference type="EMBL" id="CAJEWN010000169">
    <property type="protein sequence ID" value="CAD2170522.1"/>
    <property type="molecule type" value="Genomic_DNA"/>
</dbReference>
<reference evidence="1 2" key="1">
    <citation type="submission" date="2020-08" db="EMBL/GenBank/DDBJ databases">
        <authorList>
            <person name="Koutsovoulos G."/>
            <person name="Danchin GJ E."/>
        </authorList>
    </citation>
    <scope>NUCLEOTIDE SEQUENCE [LARGE SCALE GENOMIC DNA]</scope>
</reference>
<proteinExistence type="predicted"/>
<organism evidence="1 2">
    <name type="scientific">Meloidogyne enterolobii</name>
    <name type="common">Root-knot nematode worm</name>
    <name type="synonym">Meloidogyne mayaguensis</name>
    <dbReference type="NCBI Taxonomy" id="390850"/>
    <lineage>
        <taxon>Eukaryota</taxon>
        <taxon>Metazoa</taxon>
        <taxon>Ecdysozoa</taxon>
        <taxon>Nematoda</taxon>
        <taxon>Chromadorea</taxon>
        <taxon>Rhabditida</taxon>
        <taxon>Tylenchina</taxon>
        <taxon>Tylenchomorpha</taxon>
        <taxon>Tylenchoidea</taxon>
        <taxon>Meloidogynidae</taxon>
        <taxon>Meloidogyninae</taxon>
        <taxon>Meloidogyne</taxon>
    </lineage>
</organism>